<evidence type="ECO:0000313" key="16">
    <source>
        <dbReference type="EnsemblFungi" id="MAPG_00615T0"/>
    </source>
</evidence>
<evidence type="ECO:0000256" key="6">
    <source>
        <dbReference type="ARBA" id="ARBA00022801"/>
    </source>
</evidence>
<keyword evidence="7" id="KW-0067">ATP-binding</keyword>
<dbReference type="Pfam" id="PF00004">
    <property type="entry name" value="AAA"/>
    <property type="match status" value="1"/>
</dbReference>
<keyword evidence="10" id="KW-0472">Membrane</keyword>
<comment type="catalytic activity">
    <reaction evidence="11">
        <text>ATP + H2O = ADP + phosphate + H(+)</text>
        <dbReference type="Rhea" id="RHEA:13065"/>
        <dbReference type="ChEBI" id="CHEBI:15377"/>
        <dbReference type="ChEBI" id="CHEBI:15378"/>
        <dbReference type="ChEBI" id="CHEBI:30616"/>
        <dbReference type="ChEBI" id="CHEBI:43474"/>
        <dbReference type="ChEBI" id="CHEBI:456216"/>
    </reaction>
    <physiologicalReaction direction="left-to-right" evidence="11">
        <dbReference type="Rhea" id="RHEA:13066"/>
    </physiologicalReaction>
</comment>
<evidence type="ECO:0000256" key="5">
    <source>
        <dbReference type="ARBA" id="ARBA00022792"/>
    </source>
</evidence>
<dbReference type="eggNOG" id="KOG0743">
    <property type="taxonomic scope" value="Eukaryota"/>
</dbReference>
<dbReference type="InterPro" id="IPR050747">
    <property type="entry name" value="Mitochondrial_chaperone_BCS1"/>
</dbReference>
<dbReference type="InterPro" id="IPR003959">
    <property type="entry name" value="ATPase_AAA_core"/>
</dbReference>
<reference evidence="17" key="1">
    <citation type="submission" date="2010-05" db="EMBL/GenBank/DDBJ databases">
        <title>The genome sequence of Magnaporthe poae strain ATCC 64411.</title>
        <authorList>
            <person name="Ma L.-J."/>
            <person name="Dead R."/>
            <person name="Young S."/>
            <person name="Zeng Q."/>
            <person name="Koehrsen M."/>
            <person name="Alvarado L."/>
            <person name="Berlin A."/>
            <person name="Chapman S.B."/>
            <person name="Chen Z."/>
            <person name="Freedman E."/>
            <person name="Gellesch M."/>
            <person name="Goldberg J."/>
            <person name="Griggs A."/>
            <person name="Gujja S."/>
            <person name="Heilman E.R."/>
            <person name="Heiman D."/>
            <person name="Hepburn T."/>
            <person name="Howarth C."/>
            <person name="Jen D."/>
            <person name="Larson L."/>
            <person name="Mehta T."/>
            <person name="Neiman D."/>
            <person name="Pearson M."/>
            <person name="Roberts A."/>
            <person name="Saif S."/>
            <person name="Shea T."/>
            <person name="Shenoy N."/>
            <person name="Sisk P."/>
            <person name="Stolte C."/>
            <person name="Sykes S."/>
            <person name="Walk T."/>
            <person name="White J."/>
            <person name="Yandava C."/>
            <person name="Haas B."/>
            <person name="Nusbaum C."/>
            <person name="Birren B."/>
        </authorList>
    </citation>
    <scope>NUCLEOTIDE SEQUENCE [LARGE SCALE GENOMIC DNA]</scope>
    <source>
        <strain evidence="17">ATCC 64411 / 73-15</strain>
    </source>
</reference>
<reference evidence="15" key="3">
    <citation type="submission" date="2011-03" db="EMBL/GenBank/DDBJ databases">
        <title>Annotation of Magnaporthe poae ATCC 64411.</title>
        <authorList>
            <person name="Ma L.-J."/>
            <person name="Dead R."/>
            <person name="Young S.K."/>
            <person name="Zeng Q."/>
            <person name="Gargeya S."/>
            <person name="Fitzgerald M."/>
            <person name="Haas B."/>
            <person name="Abouelleil A."/>
            <person name="Alvarado L."/>
            <person name="Arachchi H.M."/>
            <person name="Berlin A."/>
            <person name="Brown A."/>
            <person name="Chapman S.B."/>
            <person name="Chen Z."/>
            <person name="Dunbar C."/>
            <person name="Freedman E."/>
            <person name="Gearin G."/>
            <person name="Gellesch M."/>
            <person name="Goldberg J."/>
            <person name="Griggs A."/>
            <person name="Gujja S."/>
            <person name="Heiman D."/>
            <person name="Howarth C."/>
            <person name="Larson L."/>
            <person name="Lui A."/>
            <person name="MacDonald P.J.P."/>
            <person name="Mehta T."/>
            <person name="Montmayeur A."/>
            <person name="Murphy C."/>
            <person name="Neiman D."/>
            <person name="Pearson M."/>
            <person name="Priest M."/>
            <person name="Roberts A."/>
            <person name="Saif S."/>
            <person name="Shea T."/>
            <person name="Shenoy N."/>
            <person name="Sisk P."/>
            <person name="Stolte C."/>
            <person name="Sykes S."/>
            <person name="Yandava C."/>
            <person name="Wortman J."/>
            <person name="Nusbaum C."/>
            <person name="Birren B."/>
        </authorList>
    </citation>
    <scope>NUCLEOTIDE SEQUENCE</scope>
    <source>
        <strain evidence="15">ATCC 64411</strain>
    </source>
</reference>
<organism evidence="16 17">
    <name type="scientific">Magnaporthiopsis poae (strain ATCC 64411 / 73-15)</name>
    <name type="common">Kentucky bluegrass fungus</name>
    <name type="synonym">Magnaporthe poae</name>
    <dbReference type="NCBI Taxonomy" id="644358"/>
    <lineage>
        <taxon>Eukaryota</taxon>
        <taxon>Fungi</taxon>
        <taxon>Dikarya</taxon>
        <taxon>Ascomycota</taxon>
        <taxon>Pezizomycotina</taxon>
        <taxon>Sordariomycetes</taxon>
        <taxon>Sordariomycetidae</taxon>
        <taxon>Magnaporthales</taxon>
        <taxon>Magnaporthaceae</taxon>
        <taxon>Magnaporthiopsis</taxon>
    </lineage>
</organism>
<keyword evidence="9" id="KW-0496">Mitochondrion</keyword>
<sequence length="493" mass="53267">MLPSPMSQSPALPTGAPPPGGAASAAAGVLETASTTPSRYGLEALFSNPMFAGGLGLASLGAAAALLRRGVVQGAQLLRQNLLVNVEIGRRDPSYPWILAWLSQPRPTPGFLASKLTRIRNLSVATSTDSGGGSVEAKQSSRASFFLQPGYGRHIIRHTDGTYIAVSRDKQSTANHQTGEPHEIVTLTTLWSRRHVFEQVFSEAHALAKSAQEGKTPVYRIQGMSWAPLGVARRKRPLQSVVFDKGLKEGIVADVNDFLGRQQWYVDRGIPYRRTYLLHGPPGSGKSSFIHALAGELDYNLAIVNLVERGLTDDRLAAMLMTLPQRSILLLEDVDVAFGNRQERLSDGYSGATVTYSGLLNVLDGLAAGEDRIAFLTTNYIERLDPALIRPGRVDVIARIGEATAHQAAELWDRFYGDVDPSGNGRDKFLAKLKQLGFFSDVSRQPARQVSTAAIQGLFLTYKEDMNGAIAGMEDYFMHAQAGHGGHAHPATA</sequence>
<evidence type="ECO:0000256" key="11">
    <source>
        <dbReference type="ARBA" id="ARBA00048778"/>
    </source>
</evidence>
<comment type="similarity">
    <text evidence="2">Belongs to the AAA ATPase family. BCS1 subfamily.</text>
</comment>
<dbReference type="InterPro" id="IPR003593">
    <property type="entry name" value="AAA+_ATPase"/>
</dbReference>
<reference evidence="16" key="5">
    <citation type="submission" date="2015-06" db="UniProtKB">
        <authorList>
            <consortium name="EnsemblFungi"/>
        </authorList>
    </citation>
    <scope>IDENTIFICATION</scope>
    <source>
        <strain evidence="16">ATCC 64411</strain>
    </source>
</reference>
<keyword evidence="4" id="KW-0547">Nucleotide-binding</keyword>
<keyword evidence="8" id="KW-1133">Transmembrane helix</keyword>
<feature type="domain" description="AAA+ ATPase" evidence="13">
    <location>
        <begin position="272"/>
        <end position="404"/>
    </location>
</feature>
<evidence type="ECO:0000256" key="8">
    <source>
        <dbReference type="ARBA" id="ARBA00022989"/>
    </source>
</evidence>
<evidence type="ECO:0000256" key="9">
    <source>
        <dbReference type="ARBA" id="ARBA00023128"/>
    </source>
</evidence>
<dbReference type="EMBL" id="GL876966">
    <property type="protein sequence ID" value="KLU81529.1"/>
    <property type="molecule type" value="Genomic_DNA"/>
</dbReference>
<dbReference type="SMART" id="SM00382">
    <property type="entry name" value="AAA"/>
    <property type="match status" value="1"/>
</dbReference>
<dbReference type="GO" id="GO:0005524">
    <property type="term" value="F:ATP binding"/>
    <property type="evidence" value="ECO:0007669"/>
    <property type="project" value="UniProtKB-KW"/>
</dbReference>
<keyword evidence="6" id="KW-0378">Hydrolase</keyword>
<reference evidence="16" key="4">
    <citation type="journal article" date="2015" name="G3 (Bethesda)">
        <title>Genome sequences of three phytopathogenic species of the Magnaporthaceae family of fungi.</title>
        <authorList>
            <person name="Okagaki L.H."/>
            <person name="Nunes C.C."/>
            <person name="Sailsbery J."/>
            <person name="Clay B."/>
            <person name="Brown D."/>
            <person name="John T."/>
            <person name="Oh Y."/>
            <person name="Young N."/>
            <person name="Fitzgerald M."/>
            <person name="Haas B.J."/>
            <person name="Zeng Q."/>
            <person name="Young S."/>
            <person name="Adiconis X."/>
            <person name="Fan L."/>
            <person name="Levin J.Z."/>
            <person name="Mitchell T.K."/>
            <person name="Okubara P.A."/>
            <person name="Farman M.L."/>
            <person name="Kohn L.M."/>
            <person name="Birren B."/>
            <person name="Ma L.-J."/>
            <person name="Dean R.A."/>
        </authorList>
    </citation>
    <scope>NUCLEOTIDE SEQUENCE</scope>
    <source>
        <strain evidence="16">ATCC 64411 / 73-15</strain>
    </source>
</reference>
<evidence type="ECO:0000256" key="1">
    <source>
        <dbReference type="ARBA" id="ARBA00004434"/>
    </source>
</evidence>
<comment type="subcellular location">
    <subcellularLocation>
        <location evidence="1">Mitochondrion inner membrane</location>
        <topology evidence="1">Single-pass membrane protein</topology>
    </subcellularLocation>
</comment>
<dbReference type="Pfam" id="PF08740">
    <property type="entry name" value="BCS1_N"/>
    <property type="match status" value="1"/>
</dbReference>
<dbReference type="CDD" id="cd19510">
    <property type="entry name" value="RecA-like_BCS1"/>
    <property type="match status" value="1"/>
</dbReference>
<proteinExistence type="inferred from homology"/>
<dbReference type="VEuPathDB" id="FungiDB:MAPG_00615"/>
<feature type="domain" description="BCS1 N-terminal" evidence="14">
    <location>
        <begin position="58"/>
        <end position="241"/>
    </location>
</feature>
<name>A0A0C4DLH2_MAGP6</name>
<dbReference type="OMA" id="WMTLYQR"/>
<dbReference type="GO" id="GO:0016887">
    <property type="term" value="F:ATP hydrolysis activity"/>
    <property type="evidence" value="ECO:0007669"/>
    <property type="project" value="InterPro"/>
</dbReference>
<dbReference type="GO" id="GO:0005743">
    <property type="term" value="C:mitochondrial inner membrane"/>
    <property type="evidence" value="ECO:0007669"/>
    <property type="project" value="UniProtKB-SubCell"/>
</dbReference>
<evidence type="ECO:0000256" key="7">
    <source>
        <dbReference type="ARBA" id="ARBA00022840"/>
    </source>
</evidence>
<dbReference type="AlphaFoldDB" id="A0A0C4DLH2"/>
<gene>
    <name evidence="15" type="ORF">MAPG_00615</name>
</gene>
<evidence type="ECO:0000256" key="3">
    <source>
        <dbReference type="ARBA" id="ARBA00022692"/>
    </source>
</evidence>
<dbReference type="PANTHER" id="PTHR23070">
    <property type="entry name" value="BCS1 AAA-TYPE ATPASE"/>
    <property type="match status" value="1"/>
</dbReference>
<dbReference type="Gene3D" id="3.40.50.300">
    <property type="entry name" value="P-loop containing nucleotide triphosphate hydrolases"/>
    <property type="match status" value="1"/>
</dbReference>
<evidence type="ECO:0000313" key="15">
    <source>
        <dbReference type="EMBL" id="KLU81529.1"/>
    </source>
</evidence>
<dbReference type="SMART" id="SM01024">
    <property type="entry name" value="BCS1_N"/>
    <property type="match status" value="1"/>
</dbReference>
<dbReference type="Pfam" id="PF25426">
    <property type="entry name" value="AAA_lid_BCS1"/>
    <property type="match status" value="1"/>
</dbReference>
<evidence type="ECO:0000313" key="17">
    <source>
        <dbReference type="Proteomes" id="UP000011715"/>
    </source>
</evidence>
<dbReference type="EMBL" id="ADBL01000145">
    <property type="status" value="NOT_ANNOTATED_CDS"/>
    <property type="molecule type" value="Genomic_DNA"/>
</dbReference>
<evidence type="ECO:0000256" key="12">
    <source>
        <dbReference type="SAM" id="MobiDB-lite"/>
    </source>
</evidence>
<evidence type="ECO:0000259" key="14">
    <source>
        <dbReference type="SMART" id="SM01024"/>
    </source>
</evidence>
<dbReference type="EnsemblFungi" id="MAPG_00615T0">
    <property type="protein sequence ID" value="MAPG_00615T0"/>
    <property type="gene ID" value="MAPG_00615"/>
</dbReference>
<dbReference type="InterPro" id="IPR027417">
    <property type="entry name" value="P-loop_NTPase"/>
</dbReference>
<reference evidence="15" key="2">
    <citation type="submission" date="2010-05" db="EMBL/GenBank/DDBJ databases">
        <title>The Genome Sequence of Magnaporthe poae strain ATCC 64411.</title>
        <authorList>
            <consortium name="The Broad Institute Genome Sequencing Platform"/>
            <consortium name="Broad Institute Genome Sequencing Center for Infectious Disease"/>
            <person name="Ma L.-J."/>
            <person name="Dead R."/>
            <person name="Young S."/>
            <person name="Zeng Q."/>
            <person name="Koehrsen M."/>
            <person name="Alvarado L."/>
            <person name="Berlin A."/>
            <person name="Chapman S.B."/>
            <person name="Chen Z."/>
            <person name="Freedman E."/>
            <person name="Gellesch M."/>
            <person name="Goldberg J."/>
            <person name="Griggs A."/>
            <person name="Gujja S."/>
            <person name="Heilman E.R."/>
            <person name="Heiman D."/>
            <person name="Hepburn T."/>
            <person name="Howarth C."/>
            <person name="Jen D."/>
            <person name="Larson L."/>
            <person name="Mehta T."/>
            <person name="Neiman D."/>
            <person name="Pearson M."/>
            <person name="Roberts A."/>
            <person name="Saif S."/>
            <person name="Shea T."/>
            <person name="Shenoy N."/>
            <person name="Sisk P."/>
            <person name="Stolte C."/>
            <person name="Sykes S."/>
            <person name="Walk T."/>
            <person name="White J."/>
            <person name="Yandava C."/>
            <person name="Haas B."/>
            <person name="Nusbaum C."/>
            <person name="Birren B."/>
        </authorList>
    </citation>
    <scope>NUCLEOTIDE SEQUENCE</scope>
    <source>
        <strain evidence="15">ATCC 64411</strain>
    </source>
</reference>
<dbReference type="STRING" id="644358.A0A0C4DLH2"/>
<evidence type="ECO:0000256" key="10">
    <source>
        <dbReference type="ARBA" id="ARBA00023136"/>
    </source>
</evidence>
<accession>A0A0C4DLH2</accession>
<evidence type="ECO:0000256" key="2">
    <source>
        <dbReference type="ARBA" id="ARBA00007448"/>
    </source>
</evidence>
<keyword evidence="17" id="KW-1185">Reference proteome</keyword>
<keyword evidence="5" id="KW-0999">Mitochondrion inner membrane</keyword>
<feature type="region of interest" description="Disordered" evidence="12">
    <location>
        <begin position="1"/>
        <end position="28"/>
    </location>
</feature>
<dbReference type="SUPFAM" id="SSF52540">
    <property type="entry name" value="P-loop containing nucleoside triphosphate hydrolases"/>
    <property type="match status" value="1"/>
</dbReference>
<dbReference type="InterPro" id="IPR014851">
    <property type="entry name" value="BCS1_N"/>
</dbReference>
<keyword evidence="3" id="KW-0812">Transmembrane</keyword>
<evidence type="ECO:0000259" key="13">
    <source>
        <dbReference type="SMART" id="SM00382"/>
    </source>
</evidence>
<evidence type="ECO:0000256" key="4">
    <source>
        <dbReference type="ARBA" id="ARBA00022741"/>
    </source>
</evidence>
<dbReference type="Proteomes" id="UP000011715">
    <property type="component" value="Unassembled WGS sequence"/>
</dbReference>
<protein>
    <submittedName>
        <fullName evidence="15">Mitochondrial chaperone BCS1</fullName>
    </submittedName>
</protein>
<dbReference type="InterPro" id="IPR057495">
    <property type="entry name" value="AAA_lid_BCS1"/>
</dbReference>